<reference evidence="2" key="2">
    <citation type="submission" date="2015-01" db="EMBL/GenBank/DDBJ databases">
        <title>Evolutionary Origins and Diversification of the Mycorrhizal Mutualists.</title>
        <authorList>
            <consortium name="DOE Joint Genome Institute"/>
            <consortium name="Mycorrhizal Genomics Consortium"/>
            <person name="Kohler A."/>
            <person name="Kuo A."/>
            <person name="Nagy L.G."/>
            <person name="Floudas D."/>
            <person name="Copeland A."/>
            <person name="Barry K.W."/>
            <person name="Cichocki N."/>
            <person name="Veneault-Fourrey C."/>
            <person name="LaButti K."/>
            <person name="Lindquist E.A."/>
            <person name="Lipzen A."/>
            <person name="Lundell T."/>
            <person name="Morin E."/>
            <person name="Murat C."/>
            <person name="Riley R."/>
            <person name="Ohm R."/>
            <person name="Sun H."/>
            <person name="Tunlid A."/>
            <person name="Henrissat B."/>
            <person name="Grigoriev I.V."/>
            <person name="Hibbett D.S."/>
            <person name="Martin F."/>
        </authorList>
    </citation>
    <scope>NUCLEOTIDE SEQUENCE [LARGE SCALE GENOMIC DNA]</scope>
    <source>
        <strain evidence="2">Foug A</strain>
    </source>
</reference>
<accession>A0A0C2ZMR7</accession>
<proteinExistence type="predicted"/>
<dbReference type="EMBL" id="KN822039">
    <property type="protein sequence ID" value="KIM62883.1"/>
    <property type="molecule type" value="Genomic_DNA"/>
</dbReference>
<sequence>MLAFCCFFRIFLLSNDPIRSETIRLLVREGRHLGRLIFALKAGSSRSQVLCATQTWAQQYLSAYQPYVSNSTYTSFLVFFCVAPVVQLLSFGTKLRRRSLHGVNRTLYVPALAPHCVGVPPKRLYPVSSLPTLLLHCWTPQPLGPS</sequence>
<reference evidence="1 2" key="1">
    <citation type="submission" date="2014-04" db="EMBL/GenBank/DDBJ databases">
        <authorList>
            <consortium name="DOE Joint Genome Institute"/>
            <person name="Kuo A."/>
            <person name="Kohler A."/>
            <person name="Nagy L.G."/>
            <person name="Floudas D."/>
            <person name="Copeland A."/>
            <person name="Barry K.W."/>
            <person name="Cichocki N."/>
            <person name="Veneault-Fourrey C."/>
            <person name="LaButti K."/>
            <person name="Lindquist E.A."/>
            <person name="Lipzen A."/>
            <person name="Lundell T."/>
            <person name="Morin E."/>
            <person name="Murat C."/>
            <person name="Sun H."/>
            <person name="Tunlid A."/>
            <person name="Henrissat B."/>
            <person name="Grigoriev I.V."/>
            <person name="Hibbett D.S."/>
            <person name="Martin F."/>
            <person name="Nordberg H.P."/>
            <person name="Cantor M.N."/>
            <person name="Hua S.X."/>
        </authorList>
    </citation>
    <scope>NUCLEOTIDE SEQUENCE [LARGE SCALE GENOMIC DNA]</scope>
    <source>
        <strain evidence="1 2">Foug A</strain>
    </source>
</reference>
<gene>
    <name evidence="1" type="ORF">SCLCIDRAFT_1214678</name>
</gene>
<dbReference type="Proteomes" id="UP000053989">
    <property type="component" value="Unassembled WGS sequence"/>
</dbReference>
<dbReference type="InParanoid" id="A0A0C2ZMR7"/>
<organism evidence="1 2">
    <name type="scientific">Scleroderma citrinum Foug A</name>
    <dbReference type="NCBI Taxonomy" id="1036808"/>
    <lineage>
        <taxon>Eukaryota</taxon>
        <taxon>Fungi</taxon>
        <taxon>Dikarya</taxon>
        <taxon>Basidiomycota</taxon>
        <taxon>Agaricomycotina</taxon>
        <taxon>Agaricomycetes</taxon>
        <taxon>Agaricomycetidae</taxon>
        <taxon>Boletales</taxon>
        <taxon>Sclerodermatineae</taxon>
        <taxon>Sclerodermataceae</taxon>
        <taxon>Scleroderma</taxon>
    </lineage>
</organism>
<evidence type="ECO:0000313" key="1">
    <source>
        <dbReference type="EMBL" id="KIM62883.1"/>
    </source>
</evidence>
<name>A0A0C2ZMR7_9AGAM</name>
<protein>
    <submittedName>
        <fullName evidence="1">Uncharacterized protein</fullName>
    </submittedName>
</protein>
<dbReference type="HOGENOM" id="CLU_1778571_0_0_1"/>
<evidence type="ECO:0000313" key="2">
    <source>
        <dbReference type="Proteomes" id="UP000053989"/>
    </source>
</evidence>
<dbReference type="AlphaFoldDB" id="A0A0C2ZMR7"/>
<keyword evidence="2" id="KW-1185">Reference proteome</keyword>